<evidence type="ECO:0000313" key="3">
    <source>
        <dbReference type="Proteomes" id="UP000634136"/>
    </source>
</evidence>
<dbReference type="Proteomes" id="UP000634136">
    <property type="component" value="Unassembled WGS sequence"/>
</dbReference>
<dbReference type="EMBL" id="JAAIUW010000013">
    <property type="protein sequence ID" value="KAF7802049.1"/>
    <property type="molecule type" value="Genomic_DNA"/>
</dbReference>
<organism evidence="2 3">
    <name type="scientific">Senna tora</name>
    <dbReference type="NCBI Taxonomy" id="362788"/>
    <lineage>
        <taxon>Eukaryota</taxon>
        <taxon>Viridiplantae</taxon>
        <taxon>Streptophyta</taxon>
        <taxon>Embryophyta</taxon>
        <taxon>Tracheophyta</taxon>
        <taxon>Spermatophyta</taxon>
        <taxon>Magnoliopsida</taxon>
        <taxon>eudicotyledons</taxon>
        <taxon>Gunneridae</taxon>
        <taxon>Pentapetalae</taxon>
        <taxon>rosids</taxon>
        <taxon>fabids</taxon>
        <taxon>Fabales</taxon>
        <taxon>Fabaceae</taxon>
        <taxon>Caesalpinioideae</taxon>
        <taxon>Cassia clade</taxon>
        <taxon>Senna</taxon>
    </lineage>
</organism>
<evidence type="ECO:0000313" key="2">
    <source>
        <dbReference type="EMBL" id="KAF7802049.1"/>
    </source>
</evidence>
<keyword evidence="3" id="KW-1185">Reference proteome</keyword>
<sequence>MPGVRRCSHASHPIKDGLLLIHQCFADAQEGRLTRCARGKSQEQIREANQELPHPVSARLKDFQA</sequence>
<comment type="caution">
    <text evidence="2">The sequence shown here is derived from an EMBL/GenBank/DDBJ whole genome shotgun (WGS) entry which is preliminary data.</text>
</comment>
<accession>A0A834SRH3</accession>
<name>A0A834SRH3_9FABA</name>
<dbReference type="AlphaFoldDB" id="A0A834SRH3"/>
<reference evidence="2" key="1">
    <citation type="submission" date="2020-09" db="EMBL/GenBank/DDBJ databases">
        <title>Genome-Enabled Discovery of Anthraquinone Biosynthesis in Senna tora.</title>
        <authorList>
            <person name="Kang S.-H."/>
            <person name="Pandey R.P."/>
            <person name="Lee C.-M."/>
            <person name="Sim J.-S."/>
            <person name="Jeong J.-T."/>
            <person name="Choi B.-S."/>
            <person name="Jung M."/>
            <person name="Ginzburg D."/>
            <person name="Zhao K."/>
            <person name="Won S.Y."/>
            <person name="Oh T.-J."/>
            <person name="Yu Y."/>
            <person name="Kim N.-H."/>
            <person name="Lee O.R."/>
            <person name="Lee T.-H."/>
            <person name="Bashyal P."/>
            <person name="Kim T.-S."/>
            <person name="Lee W.-H."/>
            <person name="Kawkins C."/>
            <person name="Kim C.-K."/>
            <person name="Kim J.S."/>
            <person name="Ahn B.O."/>
            <person name="Rhee S.Y."/>
            <person name="Sohng J.K."/>
        </authorList>
    </citation>
    <scope>NUCLEOTIDE SEQUENCE</scope>
    <source>
        <tissue evidence="2">Leaf</tissue>
    </source>
</reference>
<gene>
    <name evidence="2" type="ORF">G2W53_041160</name>
</gene>
<proteinExistence type="predicted"/>
<evidence type="ECO:0000256" key="1">
    <source>
        <dbReference type="SAM" id="MobiDB-lite"/>
    </source>
</evidence>
<feature type="region of interest" description="Disordered" evidence="1">
    <location>
        <begin position="44"/>
        <end position="65"/>
    </location>
</feature>
<protein>
    <submittedName>
        <fullName evidence="2">Uncharacterized protein</fullName>
    </submittedName>
</protein>